<evidence type="ECO:0000256" key="4">
    <source>
        <dbReference type="ARBA" id="ARBA00022598"/>
    </source>
</evidence>
<protein>
    <recommendedName>
        <fullName evidence="7 8">UDP-N-acetylmuramoylalanine--D-glutamate ligase</fullName>
        <ecNumber evidence="7 8">6.3.2.9</ecNumber>
    </recommendedName>
    <alternativeName>
        <fullName evidence="7">D-glutamic acid-adding enzyme</fullName>
    </alternativeName>
    <alternativeName>
        <fullName evidence="7">UDP-N-acetylmuramoyl-L-alanyl-D-glutamate synthetase</fullName>
    </alternativeName>
</protein>
<dbReference type="EMBL" id="JAPNKE010000002">
    <property type="protein sequence ID" value="MCY1013216.1"/>
    <property type="molecule type" value="Genomic_DNA"/>
</dbReference>
<evidence type="ECO:0000256" key="1">
    <source>
        <dbReference type="ARBA" id="ARBA00004496"/>
    </source>
</evidence>
<dbReference type="GO" id="GO:0009252">
    <property type="term" value="P:peptidoglycan biosynthetic process"/>
    <property type="evidence" value="ECO:0007669"/>
    <property type="project" value="UniProtKB-UniRule"/>
</dbReference>
<comment type="caution">
    <text evidence="12">The sequence shown here is derived from an EMBL/GenBank/DDBJ whole genome shotgun (WGS) entry which is preliminary data.</text>
</comment>
<dbReference type="InterPro" id="IPR036615">
    <property type="entry name" value="Mur_ligase_C_dom_sf"/>
</dbReference>
<evidence type="ECO:0000256" key="9">
    <source>
        <dbReference type="SAM" id="MobiDB-lite"/>
    </source>
</evidence>
<dbReference type="GO" id="GO:0005524">
    <property type="term" value="F:ATP binding"/>
    <property type="evidence" value="ECO:0007669"/>
    <property type="project" value="UniProtKB-UniRule"/>
</dbReference>
<dbReference type="InterPro" id="IPR005762">
    <property type="entry name" value="MurD"/>
</dbReference>
<feature type="region of interest" description="Disordered" evidence="9">
    <location>
        <begin position="1"/>
        <end position="86"/>
    </location>
</feature>
<dbReference type="InterPro" id="IPR004101">
    <property type="entry name" value="Mur_ligase_C"/>
</dbReference>
<keyword evidence="7 8" id="KW-0573">Peptidoglycan synthesis</keyword>
<evidence type="ECO:0000256" key="5">
    <source>
        <dbReference type="ARBA" id="ARBA00022741"/>
    </source>
</evidence>
<dbReference type="EC" id="6.3.2.9" evidence="7 8"/>
<comment type="function">
    <text evidence="7 8">Cell wall formation. Catalyzes the addition of glutamate to the nucleotide precursor UDP-N-acetylmuramoyl-L-alanine (UMA).</text>
</comment>
<organism evidence="12 13">
    <name type="scientific">Nannocystis pusilla</name>
    <dbReference type="NCBI Taxonomy" id="889268"/>
    <lineage>
        <taxon>Bacteria</taxon>
        <taxon>Pseudomonadati</taxon>
        <taxon>Myxococcota</taxon>
        <taxon>Polyangia</taxon>
        <taxon>Nannocystales</taxon>
        <taxon>Nannocystaceae</taxon>
        <taxon>Nannocystis</taxon>
    </lineage>
</organism>
<dbReference type="PANTHER" id="PTHR43692">
    <property type="entry name" value="UDP-N-ACETYLMURAMOYLALANINE--D-GLUTAMATE LIGASE"/>
    <property type="match status" value="1"/>
</dbReference>
<feature type="domain" description="Mur ligase central" evidence="11">
    <location>
        <begin position="200"/>
        <end position="380"/>
    </location>
</feature>
<keyword evidence="13" id="KW-1185">Reference proteome</keyword>
<dbReference type="AlphaFoldDB" id="A0A9X3EZY4"/>
<name>A0A9X3EZY4_9BACT</name>
<comment type="pathway">
    <text evidence="2 7 8">Cell wall biogenesis; peptidoglycan biosynthesis.</text>
</comment>
<keyword evidence="3 7" id="KW-0963">Cytoplasm</keyword>
<dbReference type="GO" id="GO:0008360">
    <property type="term" value="P:regulation of cell shape"/>
    <property type="evidence" value="ECO:0007669"/>
    <property type="project" value="UniProtKB-KW"/>
</dbReference>
<dbReference type="SUPFAM" id="SSF53623">
    <property type="entry name" value="MurD-like peptide ligases, catalytic domain"/>
    <property type="match status" value="1"/>
</dbReference>
<evidence type="ECO:0000259" key="11">
    <source>
        <dbReference type="Pfam" id="PF08245"/>
    </source>
</evidence>
<reference evidence="12" key="1">
    <citation type="submission" date="2022-11" db="EMBL/GenBank/DDBJ databases">
        <title>Minimal conservation of predation-associated metabolite biosynthetic gene clusters underscores biosynthetic potential of Myxococcota including descriptions for ten novel species: Archangium lansinium sp. nov., Myxococcus landrumus sp. nov., Nannocystis bai.</title>
        <authorList>
            <person name="Ahearne A."/>
            <person name="Stevens C."/>
            <person name="Phillips K."/>
        </authorList>
    </citation>
    <scope>NUCLEOTIDE SEQUENCE</scope>
    <source>
        <strain evidence="12">Na p29</strain>
    </source>
</reference>
<evidence type="ECO:0000256" key="8">
    <source>
        <dbReference type="RuleBase" id="RU003664"/>
    </source>
</evidence>
<dbReference type="Pfam" id="PF08245">
    <property type="entry name" value="Mur_ligase_M"/>
    <property type="match status" value="1"/>
</dbReference>
<evidence type="ECO:0000259" key="10">
    <source>
        <dbReference type="Pfam" id="PF02875"/>
    </source>
</evidence>
<dbReference type="HAMAP" id="MF_00639">
    <property type="entry name" value="MurD"/>
    <property type="match status" value="1"/>
</dbReference>
<keyword evidence="7 8" id="KW-0132">Cell division</keyword>
<dbReference type="PANTHER" id="PTHR43692:SF1">
    <property type="entry name" value="UDP-N-ACETYLMURAMOYLALANINE--D-GLUTAMATE LIGASE"/>
    <property type="match status" value="1"/>
</dbReference>
<evidence type="ECO:0000256" key="6">
    <source>
        <dbReference type="ARBA" id="ARBA00022840"/>
    </source>
</evidence>
<keyword evidence="7 8" id="KW-0961">Cell wall biogenesis/degradation</keyword>
<dbReference type="GO" id="GO:0005737">
    <property type="term" value="C:cytoplasm"/>
    <property type="evidence" value="ECO:0007669"/>
    <property type="project" value="UniProtKB-SubCell"/>
</dbReference>
<gene>
    <name evidence="7 12" type="primary">murD</name>
    <name evidence="12" type="ORF">OV079_48340</name>
</gene>
<feature type="compositionally biased region" description="Low complexity" evidence="9">
    <location>
        <begin position="582"/>
        <end position="637"/>
    </location>
</feature>
<dbReference type="SUPFAM" id="SSF53244">
    <property type="entry name" value="MurD-like peptide ligases, peptide-binding domain"/>
    <property type="match status" value="1"/>
</dbReference>
<evidence type="ECO:0000256" key="3">
    <source>
        <dbReference type="ARBA" id="ARBA00022490"/>
    </source>
</evidence>
<dbReference type="Gene3D" id="3.40.50.720">
    <property type="entry name" value="NAD(P)-binding Rossmann-like Domain"/>
    <property type="match status" value="1"/>
</dbReference>
<comment type="similarity">
    <text evidence="7">Belongs to the MurCDEF family.</text>
</comment>
<keyword evidence="7 8" id="KW-0131">Cell cycle</keyword>
<dbReference type="InterPro" id="IPR036565">
    <property type="entry name" value="Mur-like_cat_sf"/>
</dbReference>
<dbReference type="Gene3D" id="3.40.1190.10">
    <property type="entry name" value="Mur-like, catalytic domain"/>
    <property type="match status" value="1"/>
</dbReference>
<accession>A0A9X3EZY4</accession>
<dbReference type="Proteomes" id="UP001150924">
    <property type="component" value="Unassembled WGS sequence"/>
</dbReference>
<keyword evidence="6 7" id="KW-0067">ATP-binding</keyword>
<dbReference type="GO" id="GO:0071555">
    <property type="term" value="P:cell wall organization"/>
    <property type="evidence" value="ECO:0007669"/>
    <property type="project" value="UniProtKB-KW"/>
</dbReference>
<evidence type="ECO:0000313" key="13">
    <source>
        <dbReference type="Proteomes" id="UP001150924"/>
    </source>
</evidence>
<feature type="domain" description="Mur ligase C-terminal" evidence="10">
    <location>
        <begin position="402"/>
        <end position="514"/>
    </location>
</feature>
<dbReference type="Gene3D" id="3.90.190.20">
    <property type="entry name" value="Mur ligase, C-terminal domain"/>
    <property type="match status" value="1"/>
</dbReference>
<evidence type="ECO:0000256" key="2">
    <source>
        <dbReference type="ARBA" id="ARBA00004752"/>
    </source>
</evidence>
<dbReference type="NCBIfam" id="TIGR01087">
    <property type="entry name" value="murD"/>
    <property type="match status" value="1"/>
</dbReference>
<dbReference type="Pfam" id="PF02875">
    <property type="entry name" value="Mur_ligase_C"/>
    <property type="match status" value="1"/>
</dbReference>
<sequence length="637" mass="63641">MTAANNPSPSDSADASLSASAVAVSPSTASSAPDSPAAADSPPSASPAAVDSLHLASLSATAPSSTGPAATSSSAPSRSTSSASASATDFARSTALVIGAGASGRAAAELLVFLGARVRLYDQNPGASVPDGVEPVLGAADVPAAAFAGVDLMVLSPGVPPERFRAAQQQFAPQARVHGEMSLSLAIAAARFGRLPTVLITGTNGKSTVTALTGALLAAGGMKPFVGGNLGVPLAAALQGLLRTGAPAPDALVLECSSFQLETLEHAATDVAMVLNITPDHLDRYPTLADYAATKARVFTGLHAGGLALLDAGDGWTEFLRARVGAGRLVLVDDPNGARVVGPGPGDSLVLPDGDSFPRRALPIPGRHNSKNALFALLAARHLGVDPAACLRGLEGFHGLPHRMTFVRERAGVRFYDDSKATNVASVLASLDGFDRPFVLIAGGRAKGDDLAPLRELLRRSGRALVAIGESADLFYPLADGVVPARRASTMAEAVEVAAALAGPGDAVVLSPACASYDWFKTTASGATPSPGWCGRCLRRSDTPAACGSTPCAATPSGSTAARCSATSRGPCGSAGPRRTSRTGSPSPAAASSSATTAAARSSSRPASAPSSSPSCASGSASSRRSTSSSTRSPRSG</sequence>
<keyword evidence="7 8" id="KW-0133">Cell shape</keyword>
<keyword evidence="4 7" id="KW-0436">Ligase</keyword>
<keyword evidence="5 7" id="KW-0547">Nucleotide-binding</keyword>
<evidence type="ECO:0000313" key="12">
    <source>
        <dbReference type="EMBL" id="MCY1013216.1"/>
    </source>
</evidence>
<comment type="catalytic activity">
    <reaction evidence="7 8">
        <text>UDP-N-acetyl-alpha-D-muramoyl-L-alanine + D-glutamate + ATP = UDP-N-acetyl-alpha-D-muramoyl-L-alanyl-D-glutamate + ADP + phosphate + H(+)</text>
        <dbReference type="Rhea" id="RHEA:16429"/>
        <dbReference type="ChEBI" id="CHEBI:15378"/>
        <dbReference type="ChEBI" id="CHEBI:29986"/>
        <dbReference type="ChEBI" id="CHEBI:30616"/>
        <dbReference type="ChEBI" id="CHEBI:43474"/>
        <dbReference type="ChEBI" id="CHEBI:83898"/>
        <dbReference type="ChEBI" id="CHEBI:83900"/>
        <dbReference type="ChEBI" id="CHEBI:456216"/>
        <dbReference type="EC" id="6.3.2.9"/>
    </reaction>
</comment>
<feature type="binding site" evidence="7">
    <location>
        <begin position="202"/>
        <end position="208"/>
    </location>
    <ligand>
        <name>ATP</name>
        <dbReference type="ChEBI" id="CHEBI:30616"/>
    </ligand>
</feature>
<dbReference type="InterPro" id="IPR013221">
    <property type="entry name" value="Mur_ligase_cen"/>
</dbReference>
<dbReference type="GO" id="GO:0008764">
    <property type="term" value="F:UDP-N-acetylmuramoylalanine-D-glutamate ligase activity"/>
    <property type="evidence" value="ECO:0007669"/>
    <property type="project" value="UniProtKB-UniRule"/>
</dbReference>
<feature type="region of interest" description="Disordered" evidence="9">
    <location>
        <begin position="548"/>
        <end position="637"/>
    </location>
</feature>
<comment type="subcellular location">
    <subcellularLocation>
        <location evidence="1 7 8">Cytoplasm</location>
    </subcellularLocation>
</comment>
<dbReference type="GO" id="GO:0051301">
    <property type="term" value="P:cell division"/>
    <property type="evidence" value="ECO:0007669"/>
    <property type="project" value="UniProtKB-KW"/>
</dbReference>
<feature type="compositionally biased region" description="Polar residues" evidence="9">
    <location>
        <begin position="556"/>
        <end position="568"/>
    </location>
</feature>
<proteinExistence type="inferred from homology"/>
<dbReference type="SUPFAM" id="SSF51984">
    <property type="entry name" value="MurCD N-terminal domain"/>
    <property type="match status" value="1"/>
</dbReference>
<evidence type="ECO:0000256" key="7">
    <source>
        <dbReference type="HAMAP-Rule" id="MF_00639"/>
    </source>
</evidence>